<proteinExistence type="predicted"/>
<organism evidence="1 2">
    <name type="scientific">Rhododendron molle</name>
    <name type="common">Chinese azalea</name>
    <name type="synonym">Azalea mollis</name>
    <dbReference type="NCBI Taxonomy" id="49168"/>
    <lineage>
        <taxon>Eukaryota</taxon>
        <taxon>Viridiplantae</taxon>
        <taxon>Streptophyta</taxon>
        <taxon>Embryophyta</taxon>
        <taxon>Tracheophyta</taxon>
        <taxon>Spermatophyta</taxon>
        <taxon>Magnoliopsida</taxon>
        <taxon>eudicotyledons</taxon>
        <taxon>Gunneridae</taxon>
        <taxon>Pentapetalae</taxon>
        <taxon>asterids</taxon>
        <taxon>Ericales</taxon>
        <taxon>Ericaceae</taxon>
        <taxon>Ericoideae</taxon>
        <taxon>Rhodoreae</taxon>
        <taxon>Rhododendron</taxon>
    </lineage>
</organism>
<dbReference type="EMBL" id="CM046399">
    <property type="protein sequence ID" value="KAI8526678.1"/>
    <property type="molecule type" value="Genomic_DNA"/>
</dbReference>
<reference evidence="1" key="1">
    <citation type="submission" date="2022-02" db="EMBL/GenBank/DDBJ databases">
        <title>Plant Genome Project.</title>
        <authorList>
            <person name="Zhang R.-G."/>
        </authorList>
    </citation>
    <scope>NUCLEOTIDE SEQUENCE</scope>
    <source>
        <strain evidence="1">AT1</strain>
    </source>
</reference>
<dbReference type="Proteomes" id="UP001062846">
    <property type="component" value="Chromosome 12"/>
</dbReference>
<accession>A0ACC0LEW5</accession>
<keyword evidence="2" id="KW-1185">Reference proteome</keyword>
<gene>
    <name evidence="1" type="ORF">RHMOL_Rhmol12G0014200</name>
</gene>
<sequence>MEMGPPSPMLNELVMMVWYGESCVEEEMGGGMVVFVGNGSDESQLYHHGALSIHDDETTYGSMTTCNVVFILFRYMDRL</sequence>
<evidence type="ECO:0000313" key="1">
    <source>
        <dbReference type="EMBL" id="KAI8526678.1"/>
    </source>
</evidence>
<name>A0ACC0LEW5_RHOML</name>
<comment type="caution">
    <text evidence="1">The sequence shown here is derived from an EMBL/GenBank/DDBJ whole genome shotgun (WGS) entry which is preliminary data.</text>
</comment>
<protein>
    <submittedName>
        <fullName evidence="1">Uncharacterized protein</fullName>
    </submittedName>
</protein>
<evidence type="ECO:0000313" key="2">
    <source>
        <dbReference type="Proteomes" id="UP001062846"/>
    </source>
</evidence>